<dbReference type="GO" id="GO:0046983">
    <property type="term" value="F:protein dimerization activity"/>
    <property type="evidence" value="ECO:0007669"/>
    <property type="project" value="InterPro"/>
</dbReference>
<dbReference type="GO" id="GO:0007015">
    <property type="term" value="P:actin filament organization"/>
    <property type="evidence" value="ECO:0007669"/>
    <property type="project" value="TreeGrafter"/>
</dbReference>
<dbReference type="GO" id="GO:0005667">
    <property type="term" value="C:transcription regulator complex"/>
    <property type="evidence" value="ECO:0007669"/>
    <property type="project" value="InterPro"/>
</dbReference>
<sequence>MMELESASSRGEPGAAGDSLLLQPPTPSRHEKSLGLLTTKFVTLLQEAKDGVLDLKAAADTLAVRQKRRIYDITNVLEGIGLIEKKSKNSIQWKGVGPGCNTREIADKLIDLKAELDDLALREHELDQQRVWVQQSIKNVTDDSDNSPYPSLITAHKCHSQQDQIADDRGTVGTDAQPGFFLHTTHCQNFIPGIKCSRGTSDTLLAIRAPIGTQLEVPIPEAVLNGQRKYQIRLKSSSGPIEVLLVNKDPSSASPVVLPVPPPDDVLQNLPAPAPTSQPATAASQVPKGAPATSAKPVPAATPVSVTEVTSTTPLTPTTDSSAAVTQQLQSSASLDGSASSSASAVFEPIKSDPSELLDFPKDLSDMFDPTRGLECLVPSCTRPVRPHVSDVASALARISLLAALIVFQGRCAEDLFKGIQSSDSGVRCDSLKELASVSTDVTFAQEFISRNGHLLLVKIVEDSKESNVIMTHTLTGFMELMDHGIVSWENLSSVFIKKIASFVNAKPTDASIQQVSLDILESMVLSSYGLFLQVKQEVTMERLIAHLQVSGSVQDEMAHYLYVLQSVTLNHLEPRMRTSLDCYSQEQREILHGLRQAAFETESENSLSHERRRSLCAKEFKKLGFSNNSNPGQDLVRTPPGLLALDTMFYFASRYPDAYSRFVLENSSREDKHECPFARSSIQLTLILCEILRIGEPPSETRSDYHPIFFSQDRLLEELFCICIQLLNKTWKEMRATQEDFDKVMQVVREQITRTLSSKPTSLELFKNKVNALNYSEILKLRQTERLHQEETLAPPVLELKERLKPELLELIRQQRLNRLCQGTMFKKISSRRRQDKLWYCRLSPNHKMLHYGDVEEDTDNPPIETLQKKIPVADIKGLLTGKDCAHMKENKGKQNKEVLDLAFSITYDVEEYSLNFIAPSRTDFCLWTDGLSVLLGREMSSESMRSELEILLSMEIKLRLLDLENVPIPDSAPTVPKPPSNYNFCYDFSQTEQ</sequence>
<comment type="similarity">
    <text evidence="1 6">Belongs to the E2F/DP family.</text>
</comment>
<dbReference type="InterPro" id="IPR032198">
    <property type="entry name" value="E2F_CC-MB"/>
</dbReference>
<evidence type="ECO:0000256" key="3">
    <source>
        <dbReference type="ARBA" id="ARBA00023125"/>
    </source>
</evidence>
<dbReference type="FunFam" id="2.30.29.30:FF:000053">
    <property type="entry name" value="Engulfment and cell motility protein 1"/>
    <property type="match status" value="1"/>
</dbReference>
<dbReference type="Pfam" id="PF02319">
    <property type="entry name" value="WHD_E2F_TDP"/>
    <property type="match status" value="1"/>
</dbReference>
<dbReference type="FunFam" id="1.10.10.10:FF:000008">
    <property type="entry name" value="E2F transcription factor 1"/>
    <property type="match status" value="1"/>
</dbReference>
<evidence type="ECO:0000256" key="5">
    <source>
        <dbReference type="ARBA" id="ARBA00024863"/>
    </source>
</evidence>
<dbReference type="GO" id="GO:0006355">
    <property type="term" value="P:regulation of DNA-templated transcription"/>
    <property type="evidence" value="ECO:0007669"/>
    <property type="project" value="InterPro"/>
</dbReference>
<dbReference type="InterPro" id="IPR050868">
    <property type="entry name" value="ELMO_domain-containing"/>
</dbReference>
<evidence type="ECO:0000256" key="2">
    <source>
        <dbReference type="ARBA" id="ARBA00023015"/>
    </source>
</evidence>
<dbReference type="CDD" id="cd13359">
    <property type="entry name" value="PH_ELMO1_CED-12"/>
    <property type="match status" value="1"/>
</dbReference>
<dbReference type="Pfam" id="PF11841">
    <property type="entry name" value="ELMO_ARM"/>
    <property type="match status" value="1"/>
</dbReference>
<keyword evidence="6" id="KW-0539">Nucleus</keyword>
<dbReference type="Pfam" id="PF16457">
    <property type="entry name" value="PH_12"/>
    <property type="match status" value="1"/>
</dbReference>
<dbReference type="Proteomes" id="UP000438429">
    <property type="component" value="Unassembled WGS sequence"/>
</dbReference>
<evidence type="ECO:0000256" key="4">
    <source>
        <dbReference type="ARBA" id="ARBA00023163"/>
    </source>
</evidence>
<protein>
    <recommendedName>
        <fullName evidence="8">ELMO domain-containing protein</fullName>
    </recommendedName>
</protein>
<dbReference type="AlphaFoldDB" id="A0A6A4TE37"/>
<keyword evidence="2 6" id="KW-0805">Transcription regulation</keyword>
<dbReference type="InterPro" id="IPR016024">
    <property type="entry name" value="ARM-type_fold"/>
</dbReference>
<reference evidence="9 10" key="1">
    <citation type="submission" date="2019-06" db="EMBL/GenBank/DDBJ databases">
        <title>Draft genomes of female and male turbot (Scophthalmus maximus).</title>
        <authorList>
            <person name="Xu H."/>
            <person name="Xu X.-W."/>
            <person name="Shao C."/>
            <person name="Chen S."/>
        </authorList>
    </citation>
    <scope>NUCLEOTIDE SEQUENCE [LARGE SCALE GENOMIC DNA]</scope>
    <source>
        <strain evidence="9">Ysfricsl-2016a</strain>
        <tissue evidence="9">Blood</tissue>
    </source>
</reference>
<comment type="subcellular location">
    <subcellularLocation>
        <location evidence="6">Nucleus</location>
    </subcellularLocation>
</comment>
<dbReference type="EMBL" id="VEVO01000006">
    <property type="protein sequence ID" value="KAF0041464.1"/>
    <property type="molecule type" value="Genomic_DNA"/>
</dbReference>
<dbReference type="GO" id="GO:0005634">
    <property type="term" value="C:nucleus"/>
    <property type="evidence" value="ECO:0007669"/>
    <property type="project" value="UniProtKB-SubCell"/>
</dbReference>
<feature type="region of interest" description="Disordered" evidence="7">
    <location>
        <begin position="251"/>
        <end position="330"/>
    </location>
</feature>
<dbReference type="Gene3D" id="1.10.10.10">
    <property type="entry name" value="Winged helix-like DNA-binding domain superfamily/Winged helix DNA-binding domain"/>
    <property type="match status" value="1"/>
</dbReference>
<comment type="caution">
    <text evidence="9">The sequence shown here is derived from an EMBL/GenBank/DDBJ whole genome shotgun (WGS) entry which is preliminary data.</text>
</comment>
<dbReference type="InterPro" id="IPR037241">
    <property type="entry name" value="E2F-DP_heterodim"/>
</dbReference>
<feature type="compositionally biased region" description="Low complexity" evidence="7">
    <location>
        <begin position="265"/>
        <end position="324"/>
    </location>
</feature>
<evidence type="ECO:0000256" key="7">
    <source>
        <dbReference type="SAM" id="MobiDB-lite"/>
    </source>
</evidence>
<keyword evidence="4 6" id="KW-0804">Transcription</keyword>
<accession>A0A6A4TE37</accession>
<evidence type="ECO:0000313" key="10">
    <source>
        <dbReference type="Proteomes" id="UP000438429"/>
    </source>
</evidence>
<evidence type="ECO:0000256" key="1">
    <source>
        <dbReference type="ARBA" id="ARBA00010940"/>
    </source>
</evidence>
<dbReference type="Gene3D" id="6.10.250.540">
    <property type="match status" value="1"/>
</dbReference>
<evidence type="ECO:0000313" key="9">
    <source>
        <dbReference type="EMBL" id="KAF0041464.1"/>
    </source>
</evidence>
<dbReference type="GO" id="GO:0048870">
    <property type="term" value="P:cell motility"/>
    <property type="evidence" value="ECO:0007669"/>
    <property type="project" value="TreeGrafter"/>
</dbReference>
<dbReference type="PANTHER" id="PTHR12771:SF16">
    <property type="entry name" value="ENGULFMENT AND CELL MOTILITY PROTEIN 3"/>
    <property type="match status" value="1"/>
</dbReference>
<dbReference type="PANTHER" id="PTHR12771">
    <property type="entry name" value="ENGULFMENT AND CELL MOTILITY"/>
    <property type="match status" value="1"/>
</dbReference>
<dbReference type="GO" id="GO:0003677">
    <property type="term" value="F:DNA binding"/>
    <property type="evidence" value="ECO:0007669"/>
    <property type="project" value="UniProtKB-KW"/>
</dbReference>
<dbReference type="Gene3D" id="2.30.29.30">
    <property type="entry name" value="Pleckstrin-homology domain (PH domain)/Phosphotyrosine-binding domain (PTB)"/>
    <property type="match status" value="1"/>
</dbReference>
<organism evidence="9 10">
    <name type="scientific">Scophthalmus maximus</name>
    <name type="common">Turbot</name>
    <name type="synonym">Psetta maxima</name>
    <dbReference type="NCBI Taxonomy" id="52904"/>
    <lineage>
        <taxon>Eukaryota</taxon>
        <taxon>Metazoa</taxon>
        <taxon>Chordata</taxon>
        <taxon>Craniata</taxon>
        <taxon>Vertebrata</taxon>
        <taxon>Euteleostomi</taxon>
        <taxon>Actinopterygii</taxon>
        <taxon>Neopterygii</taxon>
        <taxon>Teleostei</taxon>
        <taxon>Neoteleostei</taxon>
        <taxon>Acanthomorphata</taxon>
        <taxon>Carangaria</taxon>
        <taxon>Pleuronectiformes</taxon>
        <taxon>Pleuronectoidei</taxon>
        <taxon>Scophthalmidae</taxon>
        <taxon>Scophthalmus</taxon>
    </lineage>
</organism>
<evidence type="ECO:0000259" key="8">
    <source>
        <dbReference type="PROSITE" id="PS51335"/>
    </source>
</evidence>
<dbReference type="SMART" id="SM01372">
    <property type="entry name" value="E2F_TDP"/>
    <property type="match status" value="1"/>
</dbReference>
<feature type="region of interest" description="Disordered" evidence="7">
    <location>
        <begin position="1"/>
        <end position="29"/>
    </location>
</feature>
<evidence type="ECO:0000256" key="6">
    <source>
        <dbReference type="RuleBase" id="RU003796"/>
    </source>
</evidence>
<dbReference type="InterPro" id="IPR003316">
    <property type="entry name" value="E2F_WHTH_DNA-bd_dom"/>
</dbReference>
<dbReference type="InterPro" id="IPR024574">
    <property type="entry name" value="ELMO_ARM"/>
</dbReference>
<name>A0A6A4TE37_SCOMX</name>
<dbReference type="Pfam" id="PF16421">
    <property type="entry name" value="E2F_CC-MB"/>
    <property type="match status" value="1"/>
</dbReference>
<comment type="function">
    <text evidence="5">Involved in cytoskeletal rearrangements required for phagocytosis of apoptotic cells and cell motility. Acts in association with DOCK1 and CRK. Was initially proposed to be required in complex with DOCK1 to activate Rac Rho small GTPases. May enhance the guanine nucleotide exchange factor (GEF) activity of DOCK1.</text>
</comment>
<feature type="domain" description="ELMO" evidence="8">
    <location>
        <begin position="587"/>
        <end position="757"/>
    </location>
</feature>
<dbReference type="SUPFAM" id="SSF48371">
    <property type="entry name" value="ARM repeat"/>
    <property type="match status" value="1"/>
</dbReference>
<dbReference type="Pfam" id="PF04727">
    <property type="entry name" value="ELMO_CED12"/>
    <property type="match status" value="1"/>
</dbReference>
<dbReference type="InterPro" id="IPR036388">
    <property type="entry name" value="WH-like_DNA-bd_sf"/>
</dbReference>
<dbReference type="SUPFAM" id="SSF46785">
    <property type="entry name" value="Winged helix' DNA-binding domain"/>
    <property type="match status" value="1"/>
</dbReference>
<dbReference type="Gene3D" id="6.10.250.810">
    <property type="match status" value="1"/>
</dbReference>
<proteinExistence type="inferred from homology"/>
<dbReference type="SUPFAM" id="SSF144074">
    <property type="entry name" value="E2F-DP heterodimerization region"/>
    <property type="match status" value="2"/>
</dbReference>
<dbReference type="InterPro" id="IPR001849">
    <property type="entry name" value="PH_domain"/>
</dbReference>
<dbReference type="InterPro" id="IPR036390">
    <property type="entry name" value="WH_DNA-bd_sf"/>
</dbReference>
<dbReference type="SUPFAM" id="SSF50729">
    <property type="entry name" value="PH domain-like"/>
    <property type="match status" value="1"/>
</dbReference>
<dbReference type="PROSITE" id="PS51335">
    <property type="entry name" value="ELMO"/>
    <property type="match status" value="1"/>
</dbReference>
<dbReference type="InterPro" id="IPR011993">
    <property type="entry name" value="PH-like_dom_sf"/>
</dbReference>
<dbReference type="InterPro" id="IPR006816">
    <property type="entry name" value="ELMO_dom"/>
</dbReference>
<keyword evidence="3 6" id="KW-0238">DNA-binding</keyword>
<dbReference type="CDD" id="cd14660">
    <property type="entry name" value="E2F_DD"/>
    <property type="match status" value="1"/>
</dbReference>
<gene>
    <name evidence="9" type="ORF">F2P81_007362</name>
</gene>